<evidence type="ECO:0000259" key="3">
    <source>
        <dbReference type="PROSITE" id="PS50222"/>
    </source>
</evidence>
<sequence>MASSVKQVLTHDQLWEVLTDKAISSAAPEVVQRYRNYTSPDVSRPRVHPGRAYDPNHRDETHGDQMNLGDGKNGEIINPKPKTNFENRLFNLNELVYERNRHRMQQDKMLPPAIDRYKTTFGMASKASDRAGDVVNPKKSQAQIEYEFEQPRSMYLFSHKEFEPGEQLERHYQNGELIRKQTHGVPTPVYADGRHARESLIWVRPNHSTALVQNRVHEHDESRSDNSAIRTRRFLAQTGLPTDHRFGVTTSSDRLSAGEIIHQRANVPAAFDEKSQAALAKLRAHLCSIHITTFKTQLQAFQFYDTNQDGFISINELANTIEKNFNLQLSDGLTAALMFQCDQDRDEKLNFLEFSNFLCYRIAHSSGLEQFITDEKKKNPNSNRTGIIRDSQGRPLLNISDLVEGTNGKYYPRKLVSQIDEMVPEGWKTSYDKINEAPFRLEPQVKRQYGLPSMASSHQYAIPTSNNKHRPPLGSNTIVGAILSPSIWSDRGLTEDDLLAPKTMEEMRDIFANANIYVSGEDFVSTWTTAAANDQHGQVSVAAFKQALDGNKHSSGNQQLVYA</sequence>
<reference evidence="4" key="1">
    <citation type="submission" date="2021-02" db="EMBL/GenBank/DDBJ databases">
        <authorList>
            <person name="Nowell W R."/>
        </authorList>
    </citation>
    <scope>NUCLEOTIDE SEQUENCE</scope>
</reference>
<proteinExistence type="predicted"/>
<accession>A0A818MQ02</accession>
<dbReference type="InterPro" id="IPR002048">
    <property type="entry name" value="EF_hand_dom"/>
</dbReference>
<dbReference type="PROSITE" id="PS50222">
    <property type="entry name" value="EF_HAND_2"/>
    <property type="match status" value="1"/>
</dbReference>
<evidence type="ECO:0000256" key="1">
    <source>
        <dbReference type="ARBA" id="ARBA00022837"/>
    </source>
</evidence>
<dbReference type="InterPro" id="IPR018247">
    <property type="entry name" value="EF_Hand_1_Ca_BS"/>
</dbReference>
<evidence type="ECO:0000313" key="6">
    <source>
        <dbReference type="Proteomes" id="UP000663833"/>
    </source>
</evidence>
<evidence type="ECO:0000313" key="4">
    <source>
        <dbReference type="EMBL" id="CAF3592796.1"/>
    </source>
</evidence>
<dbReference type="AlphaFoldDB" id="A0A818MQ02"/>
<dbReference type="Pfam" id="PF25325">
    <property type="entry name" value="EF-hand_EFHB_C"/>
    <property type="match status" value="1"/>
</dbReference>
<dbReference type="Proteomes" id="UP000663833">
    <property type="component" value="Unassembled WGS sequence"/>
</dbReference>
<dbReference type="EMBL" id="CAJOBO010000800">
    <property type="protein sequence ID" value="CAF4291925.1"/>
    <property type="molecule type" value="Genomic_DNA"/>
</dbReference>
<dbReference type="Proteomes" id="UP000663851">
    <property type="component" value="Unassembled WGS sequence"/>
</dbReference>
<dbReference type="InterPro" id="IPR057428">
    <property type="entry name" value="EFHB_EF-hand_C"/>
</dbReference>
<evidence type="ECO:0000256" key="2">
    <source>
        <dbReference type="SAM" id="MobiDB-lite"/>
    </source>
</evidence>
<name>A0A818MQ02_9BILA</name>
<dbReference type="SUPFAM" id="SSF47473">
    <property type="entry name" value="EF-hand"/>
    <property type="match status" value="1"/>
</dbReference>
<protein>
    <recommendedName>
        <fullName evidence="3">EF-hand domain-containing protein</fullName>
    </recommendedName>
</protein>
<dbReference type="PROSITE" id="PS00018">
    <property type="entry name" value="EF_HAND_1"/>
    <property type="match status" value="1"/>
</dbReference>
<dbReference type="InterPro" id="IPR011992">
    <property type="entry name" value="EF-hand-dom_pair"/>
</dbReference>
<dbReference type="GO" id="GO:0005509">
    <property type="term" value="F:calcium ion binding"/>
    <property type="evidence" value="ECO:0007669"/>
    <property type="project" value="InterPro"/>
</dbReference>
<dbReference type="CDD" id="cd00051">
    <property type="entry name" value="EFh"/>
    <property type="match status" value="1"/>
</dbReference>
<dbReference type="Pfam" id="PF13499">
    <property type="entry name" value="EF-hand_7"/>
    <property type="match status" value="1"/>
</dbReference>
<feature type="domain" description="EF-hand" evidence="3">
    <location>
        <begin position="292"/>
        <end position="327"/>
    </location>
</feature>
<feature type="compositionally biased region" description="Basic and acidic residues" evidence="2">
    <location>
        <begin position="54"/>
        <end position="63"/>
    </location>
</feature>
<organism evidence="4 6">
    <name type="scientific">Rotaria socialis</name>
    <dbReference type="NCBI Taxonomy" id="392032"/>
    <lineage>
        <taxon>Eukaryota</taxon>
        <taxon>Metazoa</taxon>
        <taxon>Spiralia</taxon>
        <taxon>Gnathifera</taxon>
        <taxon>Rotifera</taxon>
        <taxon>Eurotatoria</taxon>
        <taxon>Bdelloidea</taxon>
        <taxon>Philodinida</taxon>
        <taxon>Philodinidae</taxon>
        <taxon>Rotaria</taxon>
    </lineage>
</organism>
<comment type="caution">
    <text evidence="4">The sequence shown here is derived from an EMBL/GenBank/DDBJ whole genome shotgun (WGS) entry which is preliminary data.</text>
</comment>
<evidence type="ECO:0000313" key="5">
    <source>
        <dbReference type="EMBL" id="CAF4291925.1"/>
    </source>
</evidence>
<dbReference type="EMBL" id="CAJNYD010004352">
    <property type="protein sequence ID" value="CAF3592796.1"/>
    <property type="molecule type" value="Genomic_DNA"/>
</dbReference>
<keyword evidence="1" id="KW-0106">Calcium</keyword>
<feature type="region of interest" description="Disordered" evidence="2">
    <location>
        <begin position="39"/>
        <end position="73"/>
    </location>
</feature>
<dbReference type="Gene3D" id="1.10.238.10">
    <property type="entry name" value="EF-hand"/>
    <property type="match status" value="1"/>
</dbReference>
<gene>
    <name evidence="5" type="ORF">HFQ381_LOCUS12971</name>
    <name evidence="4" type="ORF">LUA448_LOCUS30027</name>
</gene>